<protein>
    <submittedName>
        <fullName evidence="3">Uncharacterized protein</fullName>
    </submittedName>
</protein>
<evidence type="ECO:0000313" key="3">
    <source>
        <dbReference type="EMBL" id="CAF3770173.1"/>
    </source>
</evidence>
<organism evidence="3 7">
    <name type="scientific">Rotaria magnacalcarata</name>
    <dbReference type="NCBI Taxonomy" id="392030"/>
    <lineage>
        <taxon>Eukaryota</taxon>
        <taxon>Metazoa</taxon>
        <taxon>Spiralia</taxon>
        <taxon>Gnathifera</taxon>
        <taxon>Rotifera</taxon>
        <taxon>Eurotatoria</taxon>
        <taxon>Bdelloidea</taxon>
        <taxon>Philodinida</taxon>
        <taxon>Philodinidae</taxon>
        <taxon>Rotaria</taxon>
    </lineage>
</organism>
<evidence type="ECO:0000313" key="2">
    <source>
        <dbReference type="EMBL" id="CAF3759569.1"/>
    </source>
</evidence>
<dbReference type="EMBL" id="CAJOBI010000013">
    <property type="protein sequence ID" value="CAF3781472.1"/>
    <property type="molecule type" value="Genomic_DNA"/>
</dbReference>
<proteinExistence type="predicted"/>
<accession>A0A818ZIT8</accession>
<evidence type="ECO:0000313" key="5">
    <source>
        <dbReference type="EMBL" id="CAF3793423.1"/>
    </source>
</evidence>
<comment type="caution">
    <text evidence="3">The sequence shown here is derived from an EMBL/GenBank/DDBJ whole genome shotgun (WGS) entry which is preliminary data.</text>
</comment>
<feature type="region of interest" description="Disordered" evidence="1">
    <location>
        <begin position="285"/>
        <end position="309"/>
    </location>
</feature>
<dbReference type="EMBL" id="CAJOBF010000327">
    <property type="protein sequence ID" value="CAF3798799.1"/>
    <property type="molecule type" value="Genomic_DNA"/>
</dbReference>
<dbReference type="Proteomes" id="UP000681720">
    <property type="component" value="Unassembled WGS sequence"/>
</dbReference>
<sequence length="491" mass="55314">MLSNERRRQHRSLLEAPRITAMIKKSTSGTLSPETTTTTSSGYSTGGSSISNTKESSLEKSSSIAYRQQCHQQQHKTQSKGLHSLLSKLKNLLLPSKTNNIRSQKMRSTTSRQISSINILRQYHPNSITYDKIPSSSIATSNAISLPFTYYHNSPIQHSSGNFEKISAWLDHTEKMANTEQNGYDSLFINSHKPKITTSSSSVQLNKHGGSGSTAKVNIHIQGASVYVLAITVVMKNTRANIRPPKRSSSLVARITQPIIEQQFQKTISPASSFSSSILTRGMSERITLPSSPTEKTDKHSSKSNRHRPVDFSRRCTIASTNEHNSNKENSSTKYQDQYPQDIYRFSPVLSKNKVEIRIPSSKPVVTKQYYFHSNSTDTNEDLLNNSYGLTLLKQQKQPTPPQPVQPRHSVGTVLMISQVPNHISSEKQYDPRTYLQQDYSLDSLDDILCDREVESYFYPTSPLDHLYMNFENSTNSSYQPSLSYFHETLC</sequence>
<dbReference type="Proteomes" id="UP000681967">
    <property type="component" value="Unassembled WGS sequence"/>
</dbReference>
<feature type="region of interest" description="Disordered" evidence="1">
    <location>
        <begin position="1"/>
        <end position="61"/>
    </location>
</feature>
<gene>
    <name evidence="2" type="ORF">BYL167_LOCUS785</name>
    <name evidence="5" type="ORF">GIL414_LOCUS678</name>
    <name evidence="3" type="ORF">OVN521_LOCUS2191</name>
    <name evidence="4" type="ORF">SMN809_LOCUS157</name>
    <name evidence="6" type="ORF">UXM345_LOCUS4681</name>
</gene>
<reference evidence="3" key="1">
    <citation type="submission" date="2021-02" db="EMBL/GenBank/DDBJ databases">
        <authorList>
            <person name="Nowell W R."/>
        </authorList>
    </citation>
    <scope>NUCLEOTIDE SEQUENCE</scope>
</reference>
<evidence type="ECO:0000313" key="6">
    <source>
        <dbReference type="EMBL" id="CAF3798799.1"/>
    </source>
</evidence>
<dbReference type="EMBL" id="CAJOBG010000165">
    <property type="protein sequence ID" value="CAF3770173.1"/>
    <property type="molecule type" value="Genomic_DNA"/>
</dbReference>
<evidence type="ECO:0000313" key="7">
    <source>
        <dbReference type="Proteomes" id="UP000663866"/>
    </source>
</evidence>
<dbReference type="Proteomes" id="UP000676336">
    <property type="component" value="Unassembled WGS sequence"/>
</dbReference>
<dbReference type="EMBL" id="CAJOBJ010000086">
    <property type="protein sequence ID" value="CAF3793423.1"/>
    <property type="molecule type" value="Genomic_DNA"/>
</dbReference>
<evidence type="ECO:0000256" key="1">
    <source>
        <dbReference type="SAM" id="MobiDB-lite"/>
    </source>
</evidence>
<keyword evidence="7" id="KW-1185">Reference proteome</keyword>
<dbReference type="AlphaFoldDB" id="A0A818ZIT8"/>
<feature type="compositionally biased region" description="Low complexity" evidence="1">
    <location>
        <begin position="26"/>
        <end position="53"/>
    </location>
</feature>
<name>A0A818ZIT8_9BILA</name>
<dbReference type="Proteomes" id="UP000663842">
    <property type="component" value="Unassembled WGS sequence"/>
</dbReference>
<dbReference type="EMBL" id="CAJOBH010000096">
    <property type="protein sequence ID" value="CAF3759569.1"/>
    <property type="molecule type" value="Genomic_DNA"/>
</dbReference>
<dbReference type="Proteomes" id="UP000663866">
    <property type="component" value="Unassembled WGS sequence"/>
</dbReference>
<evidence type="ECO:0000313" key="4">
    <source>
        <dbReference type="EMBL" id="CAF3781472.1"/>
    </source>
</evidence>